<dbReference type="PANTHER" id="PTHR43986:SF10">
    <property type="entry name" value="ELONGATION FACTOR EEF-1B GAMMA SUBUNIT, PUTATIVE (AFU_ORTHOLOGUE AFUA_1G17120)-RELATED"/>
    <property type="match status" value="1"/>
</dbReference>
<dbReference type="InterPro" id="IPR010987">
    <property type="entry name" value="Glutathione-S-Trfase_C-like"/>
</dbReference>
<keyword evidence="6" id="KW-0808">Transferase</keyword>
<dbReference type="GO" id="GO:0005737">
    <property type="term" value="C:cytoplasm"/>
    <property type="evidence" value="ECO:0007669"/>
    <property type="project" value="TreeGrafter"/>
</dbReference>
<proteinExistence type="inferred from homology"/>
<dbReference type="Gene3D" id="1.20.1050.10">
    <property type="match status" value="1"/>
</dbReference>
<dbReference type="PROSITE" id="PS50404">
    <property type="entry name" value="GST_NTER"/>
    <property type="match status" value="1"/>
</dbReference>
<dbReference type="FunFam" id="1.20.1050.10:FF:000006">
    <property type="entry name" value="Elongation factor 1 gamma"/>
    <property type="match status" value="1"/>
</dbReference>
<dbReference type="InterPro" id="IPR040079">
    <property type="entry name" value="Glutathione_S-Trfase"/>
</dbReference>
<dbReference type="Proteomes" id="UP000572817">
    <property type="component" value="Unassembled WGS sequence"/>
</dbReference>
<dbReference type="Pfam" id="PF02798">
    <property type="entry name" value="GST_N"/>
    <property type="match status" value="1"/>
</dbReference>
<dbReference type="InterPro" id="IPR004046">
    <property type="entry name" value="GST_C"/>
</dbReference>
<evidence type="ECO:0000259" key="4">
    <source>
        <dbReference type="PROSITE" id="PS50405"/>
    </source>
</evidence>
<accession>A0A8H4N043</accession>
<gene>
    <name evidence="6" type="ORF">GTA08_BOTSDO06242</name>
    <name evidence="5" type="ORF">GTA08_BOTSDO10256</name>
</gene>
<dbReference type="PROSITE" id="PS50405">
    <property type="entry name" value="GST_CTER"/>
    <property type="match status" value="1"/>
</dbReference>
<dbReference type="OrthoDB" id="249703at2759"/>
<dbReference type="Pfam" id="PF00043">
    <property type="entry name" value="GST_C"/>
    <property type="match status" value="1"/>
</dbReference>
<dbReference type="SUPFAM" id="SSF52833">
    <property type="entry name" value="Thioredoxin-like"/>
    <property type="match status" value="1"/>
</dbReference>
<feature type="domain" description="GST N-terminal" evidence="3">
    <location>
        <begin position="1"/>
        <end position="66"/>
    </location>
</feature>
<dbReference type="CDD" id="cd03044">
    <property type="entry name" value="GST_N_EF1Bgamma"/>
    <property type="match status" value="1"/>
</dbReference>
<evidence type="ECO:0000313" key="6">
    <source>
        <dbReference type="EMBL" id="KAF4305769.1"/>
    </source>
</evidence>
<dbReference type="GO" id="GO:0006414">
    <property type="term" value="P:translational elongation"/>
    <property type="evidence" value="ECO:0007669"/>
    <property type="project" value="TreeGrafter"/>
</dbReference>
<dbReference type="EMBL" id="WWBZ02000073">
    <property type="protein sequence ID" value="KAF4302429.1"/>
    <property type="molecule type" value="Genomic_DNA"/>
</dbReference>
<keyword evidence="7" id="KW-1185">Reference proteome</keyword>
<feature type="domain" description="GST C-terminal" evidence="4">
    <location>
        <begin position="72"/>
        <end position="203"/>
    </location>
</feature>
<dbReference type="SUPFAM" id="SSF47616">
    <property type="entry name" value="GST C-terminal domain-like"/>
    <property type="match status" value="1"/>
</dbReference>
<evidence type="ECO:0000256" key="2">
    <source>
        <dbReference type="RuleBase" id="RU003494"/>
    </source>
</evidence>
<dbReference type="InterPro" id="IPR036282">
    <property type="entry name" value="Glutathione-S-Trfase_C_sf"/>
</dbReference>
<evidence type="ECO:0000313" key="7">
    <source>
        <dbReference type="Proteomes" id="UP000572817"/>
    </source>
</evidence>
<comment type="similarity">
    <text evidence="1 2">Belongs to the GST superfamily.</text>
</comment>
<dbReference type="SFLD" id="SFLDS00019">
    <property type="entry name" value="Glutathione_Transferase_(cytos"/>
    <property type="match status" value="1"/>
</dbReference>
<dbReference type="EMBL" id="WWBZ02000040">
    <property type="protein sequence ID" value="KAF4305769.1"/>
    <property type="molecule type" value="Genomic_DNA"/>
</dbReference>
<organism evidence="6 7">
    <name type="scientific">Botryosphaeria dothidea</name>
    <dbReference type="NCBI Taxonomy" id="55169"/>
    <lineage>
        <taxon>Eukaryota</taxon>
        <taxon>Fungi</taxon>
        <taxon>Dikarya</taxon>
        <taxon>Ascomycota</taxon>
        <taxon>Pezizomycotina</taxon>
        <taxon>Dothideomycetes</taxon>
        <taxon>Dothideomycetes incertae sedis</taxon>
        <taxon>Botryosphaeriales</taxon>
        <taxon>Botryosphaeriaceae</taxon>
        <taxon>Botryosphaeria</taxon>
    </lineage>
</organism>
<dbReference type="InterPro" id="IPR004045">
    <property type="entry name" value="Glutathione_S-Trfase_N"/>
</dbReference>
<dbReference type="PANTHER" id="PTHR43986">
    <property type="entry name" value="ELONGATION FACTOR 1-GAMMA"/>
    <property type="match status" value="1"/>
</dbReference>
<dbReference type="InterPro" id="IPR050802">
    <property type="entry name" value="EF-GSTs"/>
</dbReference>
<dbReference type="GO" id="GO:0005634">
    <property type="term" value="C:nucleus"/>
    <property type="evidence" value="ECO:0007669"/>
    <property type="project" value="TreeGrafter"/>
</dbReference>
<dbReference type="Gene3D" id="3.40.30.10">
    <property type="entry name" value="Glutaredoxin"/>
    <property type="match status" value="1"/>
</dbReference>
<evidence type="ECO:0000313" key="5">
    <source>
        <dbReference type="EMBL" id="KAF4302429.1"/>
    </source>
</evidence>
<dbReference type="GO" id="GO:0016740">
    <property type="term" value="F:transferase activity"/>
    <property type="evidence" value="ECO:0007669"/>
    <property type="project" value="UniProtKB-KW"/>
</dbReference>
<protein>
    <submittedName>
        <fullName evidence="6">Glutathione S-transferase</fullName>
    </submittedName>
</protein>
<dbReference type="InterPro" id="IPR036249">
    <property type="entry name" value="Thioredoxin-like_sf"/>
</dbReference>
<dbReference type="SFLD" id="SFLDG00358">
    <property type="entry name" value="Main_(cytGST)"/>
    <property type="match status" value="1"/>
</dbReference>
<reference evidence="6 7" key="1">
    <citation type="submission" date="2020-04" db="EMBL/GenBank/DDBJ databases">
        <title>Genome Assembly and Annotation of Botryosphaeria dothidea sdau 11-99, a Latent Pathogen of Apple Fruit Ring Rot in China.</title>
        <authorList>
            <person name="Yu C."/>
            <person name="Diao Y."/>
            <person name="Lu Q."/>
            <person name="Zhao J."/>
            <person name="Cui S."/>
            <person name="Peng C."/>
            <person name="He B."/>
            <person name="Liu H."/>
        </authorList>
    </citation>
    <scope>NUCLEOTIDE SEQUENCE [LARGE SCALE GENOMIC DNA]</scope>
    <source>
        <strain evidence="7">sdau11-99</strain>
        <strain evidence="6">Sdau11-99</strain>
    </source>
</reference>
<evidence type="ECO:0000259" key="3">
    <source>
        <dbReference type="PROSITE" id="PS50404"/>
    </source>
</evidence>
<dbReference type="AlphaFoldDB" id="A0A8H4N043"/>
<comment type="caution">
    <text evidence="6">The sequence shown here is derived from an EMBL/GenBank/DDBJ whole genome shotgun (WGS) entry which is preliminary data.</text>
</comment>
<evidence type="ECO:0000256" key="1">
    <source>
        <dbReference type="ARBA" id="ARBA00007409"/>
    </source>
</evidence>
<sequence>MAPFGKIYTYPNNPRAQKMGKTNKTSEFLAKFPTGKVPAFEGADGVNLVESDAILQYVAESGPKASQLAGKDVAEKARVQQWVLFQAGEVWPELLRLLYPRVGFAPYNEEVENKALAKMTTSMDILERALEGRSWLATDKLSIADLAVMSALTWAFKFGVDEEVRRKYPRVMGWFFGTLRAEGVQELFPTAESDMCAVRQIPT</sequence>
<dbReference type="CDD" id="cd03181">
    <property type="entry name" value="GST_C_EF1Bgamma_like"/>
    <property type="match status" value="1"/>
</dbReference>
<name>A0A8H4N043_9PEZI</name>